<feature type="binding site" evidence="6">
    <location>
        <begin position="114"/>
        <end position="115"/>
    </location>
    <ligand>
        <name>substrate</name>
    </ligand>
</feature>
<dbReference type="PANTHER" id="PTHR22960:SF29">
    <property type="entry name" value="CYCLIC PYRANOPTERIN MONOPHOSPHATE SYNTHASE"/>
    <property type="match status" value="1"/>
</dbReference>
<evidence type="ECO:0000256" key="2">
    <source>
        <dbReference type="ARBA" id="ARBA00005046"/>
    </source>
</evidence>
<sequence length="163" mass="17869">MEEKLTHFDEQGNAIMVDVSEKKITDRIAVAKGKIKVNDKVMAAVLDNKVEKGDVLGVARVAGIMAVKQTSHLIPMCHPLFISKCSVDFELDKENKEIYAVCVAKTSGKTGVEMEALTGVSVALLTIYDMCKAIDKTMEISDIHLESKKGGKSGDFYNPNYIK</sequence>
<dbReference type="Gene3D" id="3.30.70.640">
    <property type="entry name" value="Molybdopterin cofactor biosynthesis C (MoaC) domain"/>
    <property type="match status" value="1"/>
</dbReference>
<dbReference type="AlphaFoldDB" id="A0A1I0VTU0"/>
<evidence type="ECO:0000313" key="8">
    <source>
        <dbReference type="EMBL" id="SFA79096.1"/>
    </source>
</evidence>
<dbReference type="InterPro" id="IPR002820">
    <property type="entry name" value="Mopterin_CF_biosynth-C_dom"/>
</dbReference>
<comment type="catalytic activity">
    <reaction evidence="1 6">
        <text>(8S)-3',8-cyclo-7,8-dihydroguanosine 5'-triphosphate = cyclic pyranopterin phosphate + diphosphate</text>
        <dbReference type="Rhea" id="RHEA:49580"/>
        <dbReference type="ChEBI" id="CHEBI:33019"/>
        <dbReference type="ChEBI" id="CHEBI:59648"/>
        <dbReference type="ChEBI" id="CHEBI:131766"/>
        <dbReference type="EC" id="4.6.1.17"/>
    </reaction>
</comment>
<dbReference type="InterPro" id="IPR036522">
    <property type="entry name" value="MoaC_sf"/>
</dbReference>
<dbReference type="EMBL" id="FOJY01000002">
    <property type="protein sequence ID" value="SFA79096.1"/>
    <property type="molecule type" value="Genomic_DNA"/>
</dbReference>
<proteinExistence type="inferred from homology"/>
<evidence type="ECO:0000256" key="4">
    <source>
        <dbReference type="ARBA" id="ARBA00023150"/>
    </source>
</evidence>
<feature type="active site" evidence="6">
    <location>
        <position position="129"/>
    </location>
</feature>
<gene>
    <name evidence="6" type="primary">moaC</name>
    <name evidence="8" type="ORF">SAMN05216249_102162</name>
</gene>
<evidence type="ECO:0000256" key="5">
    <source>
        <dbReference type="ARBA" id="ARBA00023239"/>
    </source>
</evidence>
<dbReference type="Proteomes" id="UP000198838">
    <property type="component" value="Unassembled WGS sequence"/>
</dbReference>
<comment type="pathway">
    <text evidence="2 6">Cofactor biosynthesis; molybdopterin biosynthesis.</text>
</comment>
<dbReference type="GO" id="GO:0006777">
    <property type="term" value="P:Mo-molybdopterin cofactor biosynthetic process"/>
    <property type="evidence" value="ECO:0007669"/>
    <property type="project" value="UniProtKB-UniRule"/>
</dbReference>
<dbReference type="SUPFAM" id="SSF55040">
    <property type="entry name" value="Molybdenum cofactor biosynthesis protein C, MoaC"/>
    <property type="match status" value="1"/>
</dbReference>
<dbReference type="InterPro" id="IPR023045">
    <property type="entry name" value="MoaC"/>
</dbReference>
<dbReference type="Pfam" id="PF01967">
    <property type="entry name" value="MoaC"/>
    <property type="match status" value="1"/>
</dbReference>
<keyword evidence="9" id="KW-1185">Reference proteome</keyword>
<comment type="function">
    <text evidence="6">Catalyzes the conversion of (8S)-3',8-cyclo-7,8-dihydroguanosine 5'-triphosphate to cyclic pyranopterin monophosphate (cPMP).</text>
</comment>
<dbReference type="NCBIfam" id="NF006870">
    <property type="entry name" value="PRK09364.1"/>
    <property type="match status" value="1"/>
</dbReference>
<dbReference type="NCBIfam" id="TIGR00581">
    <property type="entry name" value="moaC"/>
    <property type="match status" value="1"/>
</dbReference>
<keyword evidence="5 6" id="KW-0456">Lyase</keyword>
<reference evidence="8 9" key="1">
    <citation type="submission" date="2016-10" db="EMBL/GenBank/DDBJ databases">
        <authorList>
            <person name="de Groot N.N."/>
        </authorList>
    </citation>
    <scope>NUCLEOTIDE SEQUENCE [LARGE SCALE GENOMIC DNA]</scope>
    <source>
        <strain evidence="8 9">DSM 5522</strain>
    </source>
</reference>
<evidence type="ECO:0000259" key="7">
    <source>
        <dbReference type="Pfam" id="PF01967"/>
    </source>
</evidence>
<dbReference type="EC" id="4.6.1.17" evidence="3 6"/>
<dbReference type="PANTHER" id="PTHR22960">
    <property type="entry name" value="MOLYBDOPTERIN COFACTOR SYNTHESIS PROTEIN A"/>
    <property type="match status" value="1"/>
</dbReference>
<name>A0A1I0VTU0_9FIRM</name>
<comment type="subunit">
    <text evidence="6">Homohexamer; trimer of dimers.</text>
</comment>
<feature type="domain" description="Molybdopterin cofactor biosynthesis C (MoaC)" evidence="7">
    <location>
        <begin position="16"/>
        <end position="151"/>
    </location>
</feature>
<keyword evidence="4 6" id="KW-0501">Molybdenum cofactor biosynthesis</keyword>
<dbReference type="RefSeq" id="WP_092870225.1">
    <property type="nucleotide sequence ID" value="NZ_FOJY01000002.1"/>
</dbReference>
<evidence type="ECO:0000256" key="3">
    <source>
        <dbReference type="ARBA" id="ARBA00012575"/>
    </source>
</evidence>
<dbReference type="CDD" id="cd01420">
    <property type="entry name" value="MoaC_PE"/>
    <property type="match status" value="1"/>
</dbReference>
<dbReference type="InterPro" id="IPR050105">
    <property type="entry name" value="MoCo_biosynth_MoaA/MoaC"/>
</dbReference>
<protein>
    <recommendedName>
        <fullName evidence="3 6">Cyclic pyranopterin monophosphate synthase</fullName>
        <ecNumber evidence="3 6">4.6.1.17</ecNumber>
    </recommendedName>
    <alternativeName>
        <fullName evidence="6">Molybdenum cofactor biosynthesis protein C</fullName>
    </alternativeName>
</protein>
<dbReference type="UniPathway" id="UPA00344"/>
<dbReference type="GO" id="GO:0061799">
    <property type="term" value="F:cyclic pyranopterin monophosphate synthase activity"/>
    <property type="evidence" value="ECO:0007669"/>
    <property type="project" value="UniProtKB-UniRule"/>
</dbReference>
<comment type="similarity">
    <text evidence="6">Belongs to the MoaC family.</text>
</comment>
<dbReference type="InterPro" id="IPR047594">
    <property type="entry name" value="MoaC_bact/euk"/>
</dbReference>
<organism evidence="8 9">
    <name type="scientific">Acetitomaculum ruminis DSM 5522</name>
    <dbReference type="NCBI Taxonomy" id="1120918"/>
    <lineage>
        <taxon>Bacteria</taxon>
        <taxon>Bacillati</taxon>
        <taxon>Bacillota</taxon>
        <taxon>Clostridia</taxon>
        <taxon>Lachnospirales</taxon>
        <taxon>Lachnospiraceae</taxon>
        <taxon>Acetitomaculum</taxon>
    </lineage>
</organism>
<feature type="binding site" evidence="6">
    <location>
        <begin position="76"/>
        <end position="78"/>
    </location>
    <ligand>
        <name>substrate</name>
    </ligand>
</feature>
<accession>A0A1I0VTU0</accession>
<evidence type="ECO:0000313" key="9">
    <source>
        <dbReference type="Proteomes" id="UP000198838"/>
    </source>
</evidence>
<evidence type="ECO:0000256" key="6">
    <source>
        <dbReference type="HAMAP-Rule" id="MF_01224"/>
    </source>
</evidence>
<dbReference type="STRING" id="1120918.SAMN05216249_102162"/>
<dbReference type="OrthoDB" id="9794429at2"/>
<dbReference type="HAMAP" id="MF_01224_B">
    <property type="entry name" value="MoaC_B"/>
    <property type="match status" value="1"/>
</dbReference>
<evidence type="ECO:0000256" key="1">
    <source>
        <dbReference type="ARBA" id="ARBA00001637"/>
    </source>
</evidence>